<reference evidence="4" key="1">
    <citation type="submission" date="2023-03" db="EMBL/GenBank/DDBJ databases">
        <title>Cellulosimicrobium cellulans NBRC 103059.</title>
        <authorList>
            <person name="Ichikawa N."/>
            <person name="Sato H."/>
            <person name="Tonouchi N."/>
        </authorList>
    </citation>
    <scope>NUCLEOTIDE SEQUENCE</scope>
    <source>
        <strain evidence="4">NBRC 103059</strain>
    </source>
</reference>
<keyword evidence="2" id="KW-0472">Membrane</keyword>
<dbReference type="RefSeq" id="WP_170982169.1">
    <property type="nucleotide sequence ID" value="NZ_BSTG01000005.1"/>
</dbReference>
<keyword evidence="2" id="KW-1133">Transmembrane helix</keyword>
<feature type="region of interest" description="Disordered" evidence="1">
    <location>
        <begin position="8"/>
        <end position="27"/>
    </location>
</feature>
<sequence>MVPWLPVADDNDDRACGTATAPPSTDVSVMLSPPSGQARPGERVQLDAVVRNGGPAGTTAEVRCTPAATAALAVVAATVLTCVVGDLPPGAAVTYRLTGTATGAPGTDLVVTARVAHDAPDTVPENDVAAATVRLLLGATPPPGPGPDPGPGLPPSGPGEAPAGAVPGSHPAAPGPSAGPSYALATTAGLAALAALMLGLGTLLVRGHGRAARGPGGLGPRRPRGGGTA</sequence>
<evidence type="ECO:0000313" key="5">
    <source>
        <dbReference type="Proteomes" id="UP001165168"/>
    </source>
</evidence>
<dbReference type="AlphaFoldDB" id="A0AAV5PF94"/>
<dbReference type="InterPro" id="IPR013783">
    <property type="entry name" value="Ig-like_fold"/>
</dbReference>
<evidence type="ECO:0000256" key="2">
    <source>
        <dbReference type="SAM" id="Phobius"/>
    </source>
</evidence>
<feature type="region of interest" description="Disordered" evidence="1">
    <location>
        <begin position="210"/>
        <end position="229"/>
    </location>
</feature>
<accession>A0AAV5PF94</accession>
<proteinExistence type="predicted"/>
<dbReference type="Proteomes" id="UP001165168">
    <property type="component" value="Unassembled WGS sequence"/>
</dbReference>
<dbReference type="InterPro" id="IPR001434">
    <property type="entry name" value="OmcB-like_DUF11"/>
</dbReference>
<comment type="caution">
    <text evidence="4">The sequence shown here is derived from an EMBL/GenBank/DDBJ whole genome shotgun (WGS) entry which is preliminary data.</text>
</comment>
<keyword evidence="2" id="KW-0812">Transmembrane</keyword>
<organism evidence="4 5">
    <name type="scientific">Cellulosimicrobium cellulans</name>
    <name type="common">Arthrobacter luteus</name>
    <dbReference type="NCBI Taxonomy" id="1710"/>
    <lineage>
        <taxon>Bacteria</taxon>
        <taxon>Bacillati</taxon>
        <taxon>Actinomycetota</taxon>
        <taxon>Actinomycetes</taxon>
        <taxon>Micrococcales</taxon>
        <taxon>Promicromonosporaceae</taxon>
        <taxon>Cellulosimicrobium</taxon>
    </lineage>
</organism>
<evidence type="ECO:0000256" key="1">
    <source>
        <dbReference type="SAM" id="MobiDB-lite"/>
    </source>
</evidence>
<dbReference type="GO" id="GO:0005975">
    <property type="term" value="P:carbohydrate metabolic process"/>
    <property type="evidence" value="ECO:0007669"/>
    <property type="project" value="UniProtKB-ARBA"/>
</dbReference>
<feature type="transmembrane region" description="Helical" evidence="2">
    <location>
        <begin position="182"/>
        <end position="205"/>
    </location>
</feature>
<feature type="domain" description="DUF11" evidence="3">
    <location>
        <begin position="26"/>
        <end position="133"/>
    </location>
</feature>
<feature type="compositionally biased region" description="Gly residues" evidence="1">
    <location>
        <begin position="214"/>
        <end position="229"/>
    </location>
</feature>
<feature type="compositionally biased region" description="Low complexity" evidence="1">
    <location>
        <begin position="158"/>
        <end position="178"/>
    </location>
</feature>
<protein>
    <recommendedName>
        <fullName evidence="3">DUF11 domain-containing protein</fullName>
    </recommendedName>
</protein>
<evidence type="ECO:0000313" key="4">
    <source>
        <dbReference type="EMBL" id="GLY59089.1"/>
    </source>
</evidence>
<gene>
    <name evidence="4" type="ORF">Ccel01_36910</name>
</gene>
<feature type="compositionally biased region" description="Pro residues" evidence="1">
    <location>
        <begin position="140"/>
        <end position="157"/>
    </location>
</feature>
<name>A0AAV5PF94_CELCE</name>
<dbReference type="Gene3D" id="2.60.40.10">
    <property type="entry name" value="Immunoglobulins"/>
    <property type="match status" value="1"/>
</dbReference>
<evidence type="ECO:0000259" key="3">
    <source>
        <dbReference type="Pfam" id="PF01345"/>
    </source>
</evidence>
<dbReference type="EMBL" id="BSTG01000005">
    <property type="protein sequence ID" value="GLY59089.1"/>
    <property type="molecule type" value="Genomic_DNA"/>
</dbReference>
<feature type="region of interest" description="Disordered" evidence="1">
    <location>
        <begin position="137"/>
        <end position="178"/>
    </location>
</feature>
<dbReference type="Pfam" id="PF01345">
    <property type="entry name" value="DUF11"/>
    <property type="match status" value="1"/>
</dbReference>